<dbReference type="RefSeq" id="WP_120539269.1">
    <property type="nucleotide sequence ID" value="NZ_RAVZ01000015.1"/>
</dbReference>
<name>A0A3A8JRG9_9BACT</name>
<keyword evidence="2" id="KW-0378">Hydrolase</keyword>
<dbReference type="EMBL" id="RAVZ01000015">
    <property type="protein sequence ID" value="RKG93021.1"/>
    <property type="molecule type" value="Genomic_DNA"/>
</dbReference>
<evidence type="ECO:0000313" key="3">
    <source>
        <dbReference type="Proteomes" id="UP000268094"/>
    </source>
</evidence>
<comment type="caution">
    <text evidence="2">The sequence shown here is derived from an EMBL/GenBank/DDBJ whole genome shotgun (WGS) entry which is preliminary data.</text>
</comment>
<dbReference type="PANTHER" id="PTHR34107:SF4">
    <property type="entry name" value="SLL1222 PROTEIN"/>
    <property type="match status" value="1"/>
</dbReference>
<reference evidence="3" key="1">
    <citation type="submission" date="2018-09" db="EMBL/GenBank/DDBJ databases">
        <authorList>
            <person name="Livingstone P.G."/>
            <person name="Whitworth D.E."/>
        </authorList>
    </citation>
    <scope>NUCLEOTIDE SEQUENCE [LARGE SCALE GENOMIC DNA]</scope>
    <source>
        <strain evidence="3">CA054A</strain>
    </source>
</reference>
<proteinExistence type="predicted"/>
<dbReference type="Gene3D" id="3.90.1570.10">
    <property type="entry name" value="tt1808, chain A"/>
    <property type="match status" value="1"/>
</dbReference>
<accession>A0A3A8JRG9</accession>
<evidence type="ECO:0000259" key="1">
    <source>
        <dbReference type="Pfam" id="PF05685"/>
    </source>
</evidence>
<dbReference type="CDD" id="cd06260">
    <property type="entry name" value="DUF820-like"/>
    <property type="match status" value="1"/>
</dbReference>
<dbReference type="Pfam" id="PF05685">
    <property type="entry name" value="Uma2"/>
    <property type="match status" value="1"/>
</dbReference>
<evidence type="ECO:0000313" key="2">
    <source>
        <dbReference type="EMBL" id="RKG93021.1"/>
    </source>
</evidence>
<dbReference type="InterPro" id="IPR011335">
    <property type="entry name" value="Restrct_endonuc-II-like"/>
</dbReference>
<keyword evidence="3" id="KW-1185">Reference proteome</keyword>
<organism evidence="2 3">
    <name type="scientific">Corallococcus terminator</name>
    <dbReference type="NCBI Taxonomy" id="2316733"/>
    <lineage>
        <taxon>Bacteria</taxon>
        <taxon>Pseudomonadati</taxon>
        <taxon>Myxococcota</taxon>
        <taxon>Myxococcia</taxon>
        <taxon>Myxococcales</taxon>
        <taxon>Cystobacterineae</taxon>
        <taxon>Myxococcaceae</taxon>
        <taxon>Corallococcus</taxon>
    </lineage>
</organism>
<dbReference type="GO" id="GO:0004519">
    <property type="term" value="F:endonuclease activity"/>
    <property type="evidence" value="ECO:0007669"/>
    <property type="project" value="UniProtKB-KW"/>
</dbReference>
<keyword evidence="2" id="KW-0540">Nuclease</keyword>
<dbReference type="PANTHER" id="PTHR34107">
    <property type="entry name" value="SLL0198 PROTEIN-RELATED"/>
    <property type="match status" value="1"/>
</dbReference>
<dbReference type="OrthoDB" id="5518193at2"/>
<protein>
    <submittedName>
        <fullName evidence="2">Uma2 family endonuclease</fullName>
    </submittedName>
</protein>
<sequence>MGDGNGRGRGKPATYADLVDVPPTKVGEIIEGELVVSPRPASRHTRAASRLGALLDGPFDRGRDGPGGWLILDEPELRFAGSGDALVPDLAGWRRERMPRMPDTPVFSLAPDWVCEVLSPSTRRWDRGPKMRIYARAGVEWLWFIEPLEEGLEIHRLRDGQWGLVSVHLGKGTVHATPFDAVPLELDALWER</sequence>
<dbReference type="SUPFAM" id="SSF52980">
    <property type="entry name" value="Restriction endonuclease-like"/>
    <property type="match status" value="1"/>
</dbReference>
<dbReference type="Proteomes" id="UP000268094">
    <property type="component" value="Unassembled WGS sequence"/>
</dbReference>
<keyword evidence="2" id="KW-0255">Endonuclease</keyword>
<dbReference type="InterPro" id="IPR008538">
    <property type="entry name" value="Uma2"/>
</dbReference>
<gene>
    <name evidence="2" type="ORF">D7V88_04070</name>
</gene>
<dbReference type="InterPro" id="IPR012296">
    <property type="entry name" value="Nuclease_put_TT1808"/>
</dbReference>
<feature type="domain" description="Putative restriction endonuclease" evidence="1">
    <location>
        <begin position="26"/>
        <end position="176"/>
    </location>
</feature>
<dbReference type="AlphaFoldDB" id="A0A3A8JRG9"/>